<name>A0AAN8GC00_TRICO</name>
<dbReference type="InterPro" id="IPR009000">
    <property type="entry name" value="Transl_B-barrel_sf"/>
</dbReference>
<sequence length="488" mass="53086">MSLNVGVLGHVDSGKTTLTKALAEIASTSAFDKHADSGGRRNTLDLGFSSLTVAGRRLALIDCPGHAGLIKAVLAASTVFDMALVVVNASSGIQPQTSEHLLLCSIFCPNKVVIVLNKTDLVKKDEIPAITRKVRKALVALGILENSPIVPLSLVNHTDNTLTELLEVLQNAIFEPHREVSTSLVVAVDHCFPITGKGTVMTGTVIEGCIRIDQEIEIPALKEKKKVKGLESWKQPVEKVAAGERAAILVQQLNADSISRTIICSPGTLTEIKSCIASVIAVSFYRGTAASGMKVHISTGFDTVMAECQFLKPDGGDFEQLSSLEEPCVCWMVFDRPVYTRCNAFYIASKLDHQGRGCRFMFHGHFQEFLKVPNVRRFVRRIRIGRAERVENVRSIVCNSLFKKETKISLFEGMPVRLSTGEIGRVVGAFGKGGKARVEMTTPLTDGTVQKIASGEVVEVRMHLKKYIGEKTPQGYLPELDGSINKVS</sequence>
<keyword evidence="2" id="KW-0648">Protein biosynthesis</keyword>
<protein>
    <submittedName>
        <fullName evidence="2">Selenocysteine-specific elongation factor</fullName>
    </submittedName>
</protein>
<dbReference type="PANTHER" id="PTHR43721:SF11">
    <property type="entry name" value="SELENOCYSTEINE-SPECIFIC ELONGATION FACTOR"/>
    <property type="match status" value="1"/>
</dbReference>
<dbReference type="GO" id="GO:0003746">
    <property type="term" value="F:translation elongation factor activity"/>
    <property type="evidence" value="ECO:0007669"/>
    <property type="project" value="UniProtKB-KW"/>
</dbReference>
<dbReference type="AlphaFoldDB" id="A0AAN8GC00"/>
<dbReference type="PANTHER" id="PTHR43721">
    <property type="entry name" value="ELONGATION FACTOR TU-RELATED"/>
    <property type="match status" value="1"/>
</dbReference>
<dbReference type="InterPro" id="IPR027417">
    <property type="entry name" value="P-loop_NTPase"/>
</dbReference>
<dbReference type="InterPro" id="IPR000795">
    <property type="entry name" value="T_Tr_GTP-bd_dom"/>
</dbReference>
<reference evidence="2 3" key="1">
    <citation type="submission" date="2019-10" db="EMBL/GenBank/DDBJ databases">
        <title>Assembly and Annotation for the nematode Trichostrongylus colubriformis.</title>
        <authorList>
            <person name="Martin J."/>
        </authorList>
    </citation>
    <scope>NUCLEOTIDE SEQUENCE [LARGE SCALE GENOMIC DNA]</scope>
    <source>
        <strain evidence="2">G859</strain>
        <tissue evidence="2">Whole worm</tissue>
    </source>
</reference>
<feature type="domain" description="Tr-type G" evidence="1">
    <location>
        <begin position="1"/>
        <end position="177"/>
    </location>
</feature>
<dbReference type="InterPro" id="IPR050055">
    <property type="entry name" value="EF-Tu_GTPase"/>
</dbReference>
<dbReference type="SUPFAM" id="SSF52540">
    <property type="entry name" value="P-loop containing nucleoside triphosphate hydrolases"/>
    <property type="match status" value="1"/>
</dbReference>
<dbReference type="EMBL" id="WIXE01000863">
    <property type="protein sequence ID" value="KAK5986233.1"/>
    <property type="molecule type" value="Genomic_DNA"/>
</dbReference>
<gene>
    <name evidence="2" type="ORF">GCK32_001958</name>
</gene>
<dbReference type="SUPFAM" id="SSF50447">
    <property type="entry name" value="Translation proteins"/>
    <property type="match status" value="1"/>
</dbReference>
<dbReference type="Gene3D" id="2.40.30.10">
    <property type="entry name" value="Translation factors"/>
    <property type="match status" value="2"/>
</dbReference>
<dbReference type="InterPro" id="IPR049394">
    <property type="entry name" value="eEFSec_C"/>
</dbReference>
<dbReference type="CDD" id="cd03696">
    <property type="entry name" value="SelB_II"/>
    <property type="match status" value="1"/>
</dbReference>
<evidence type="ECO:0000313" key="2">
    <source>
        <dbReference type="EMBL" id="KAK5986233.1"/>
    </source>
</evidence>
<dbReference type="GO" id="GO:0001514">
    <property type="term" value="P:selenocysteine incorporation"/>
    <property type="evidence" value="ECO:0007669"/>
    <property type="project" value="TreeGrafter"/>
</dbReference>
<dbReference type="GO" id="GO:0003924">
    <property type="term" value="F:GTPase activity"/>
    <property type="evidence" value="ECO:0007669"/>
    <property type="project" value="InterPro"/>
</dbReference>
<evidence type="ECO:0000259" key="1">
    <source>
        <dbReference type="PROSITE" id="PS51722"/>
    </source>
</evidence>
<organism evidence="2 3">
    <name type="scientific">Trichostrongylus colubriformis</name>
    <name type="common">Black scour worm</name>
    <dbReference type="NCBI Taxonomy" id="6319"/>
    <lineage>
        <taxon>Eukaryota</taxon>
        <taxon>Metazoa</taxon>
        <taxon>Ecdysozoa</taxon>
        <taxon>Nematoda</taxon>
        <taxon>Chromadorea</taxon>
        <taxon>Rhabditida</taxon>
        <taxon>Rhabditina</taxon>
        <taxon>Rhabditomorpha</taxon>
        <taxon>Strongyloidea</taxon>
        <taxon>Trichostrongylidae</taxon>
        <taxon>Trichostrongylus</taxon>
    </lineage>
</organism>
<dbReference type="Pfam" id="PF21131">
    <property type="entry name" value="eEFSec_4th"/>
    <property type="match status" value="1"/>
</dbReference>
<dbReference type="PRINTS" id="PR00315">
    <property type="entry name" value="ELONGATNFCT"/>
</dbReference>
<proteinExistence type="predicted"/>
<evidence type="ECO:0000313" key="3">
    <source>
        <dbReference type="Proteomes" id="UP001331761"/>
    </source>
</evidence>
<accession>A0AAN8GC00</accession>
<dbReference type="Gene3D" id="3.40.50.300">
    <property type="entry name" value="P-loop containing nucleotide triphosphate hydrolases"/>
    <property type="match status" value="1"/>
</dbReference>
<dbReference type="CDD" id="cd04094">
    <property type="entry name" value="eSelB_III"/>
    <property type="match status" value="1"/>
</dbReference>
<dbReference type="Pfam" id="PF00009">
    <property type="entry name" value="GTP_EFTU"/>
    <property type="match status" value="1"/>
</dbReference>
<keyword evidence="2" id="KW-0251">Elongation factor</keyword>
<dbReference type="FunFam" id="2.40.30.10:FF:000052">
    <property type="entry name" value="Selenocysteine-specific elongation factor EF-Sec"/>
    <property type="match status" value="1"/>
</dbReference>
<dbReference type="GO" id="GO:0005525">
    <property type="term" value="F:GTP binding"/>
    <property type="evidence" value="ECO:0007669"/>
    <property type="project" value="InterPro"/>
</dbReference>
<dbReference type="Proteomes" id="UP001331761">
    <property type="component" value="Unassembled WGS sequence"/>
</dbReference>
<keyword evidence="3" id="KW-1185">Reference proteome</keyword>
<comment type="caution">
    <text evidence="2">The sequence shown here is derived from an EMBL/GenBank/DDBJ whole genome shotgun (WGS) entry which is preliminary data.</text>
</comment>
<dbReference type="PROSITE" id="PS51722">
    <property type="entry name" value="G_TR_2"/>
    <property type="match status" value="1"/>
</dbReference>